<sequence length="106" mass="12425">MEACYIIHHEFSETIPWHFWSFVKSDNARFEGFPLRAEENMVAADKAFDFCSEVARKELVHYRRQKTFAFQEVLTRYAEAKVKTATDTYALLSKALTNIKQLDLNV</sequence>
<evidence type="ECO:0000313" key="1">
    <source>
        <dbReference type="EMBL" id="ELT94737.1"/>
    </source>
</evidence>
<gene>
    <name evidence="1" type="ORF">CAPTEDRAFT_226041</name>
</gene>
<dbReference type="HOGENOM" id="CLU_2225694_0_0_1"/>
<dbReference type="AlphaFoldDB" id="R7TMH8"/>
<dbReference type="EnsemblMetazoa" id="CapteT226041">
    <property type="protein sequence ID" value="CapteP226041"/>
    <property type="gene ID" value="CapteG226041"/>
</dbReference>
<dbReference type="Gene3D" id="1.20.1270.60">
    <property type="entry name" value="Arfaptin homology (AH) domain/BAR domain"/>
    <property type="match status" value="1"/>
</dbReference>
<accession>R7TMH8</accession>
<dbReference type="EMBL" id="AMQN01012155">
    <property type="status" value="NOT_ANNOTATED_CDS"/>
    <property type="molecule type" value="Genomic_DNA"/>
</dbReference>
<protein>
    <submittedName>
        <fullName evidence="1 2">Uncharacterized protein</fullName>
    </submittedName>
</protein>
<proteinExistence type="predicted"/>
<reference evidence="3" key="1">
    <citation type="submission" date="2012-12" db="EMBL/GenBank/DDBJ databases">
        <authorList>
            <person name="Hellsten U."/>
            <person name="Grimwood J."/>
            <person name="Chapman J.A."/>
            <person name="Shapiro H."/>
            <person name="Aerts A."/>
            <person name="Otillar R.P."/>
            <person name="Terry A.Y."/>
            <person name="Boore J.L."/>
            <person name="Simakov O."/>
            <person name="Marletaz F."/>
            <person name="Cho S.-J."/>
            <person name="Edsinger-Gonzales E."/>
            <person name="Havlak P."/>
            <person name="Kuo D.-H."/>
            <person name="Larsson T."/>
            <person name="Lv J."/>
            <person name="Arendt D."/>
            <person name="Savage R."/>
            <person name="Osoegawa K."/>
            <person name="de Jong P."/>
            <person name="Lindberg D.R."/>
            <person name="Seaver E.C."/>
            <person name="Weisblat D.A."/>
            <person name="Putnam N.H."/>
            <person name="Grigoriev I.V."/>
            <person name="Rokhsar D.S."/>
        </authorList>
    </citation>
    <scope>NUCLEOTIDE SEQUENCE</scope>
    <source>
        <strain evidence="3">I ESC-2004</strain>
    </source>
</reference>
<organism evidence="1">
    <name type="scientific">Capitella teleta</name>
    <name type="common">Polychaete worm</name>
    <dbReference type="NCBI Taxonomy" id="283909"/>
    <lineage>
        <taxon>Eukaryota</taxon>
        <taxon>Metazoa</taxon>
        <taxon>Spiralia</taxon>
        <taxon>Lophotrochozoa</taxon>
        <taxon>Annelida</taxon>
        <taxon>Polychaeta</taxon>
        <taxon>Sedentaria</taxon>
        <taxon>Scolecida</taxon>
        <taxon>Capitellidae</taxon>
        <taxon>Capitella</taxon>
    </lineage>
</organism>
<evidence type="ECO:0000313" key="3">
    <source>
        <dbReference type="Proteomes" id="UP000014760"/>
    </source>
</evidence>
<dbReference type="OrthoDB" id="9976382at2759"/>
<dbReference type="Proteomes" id="UP000014760">
    <property type="component" value="Unassembled WGS sequence"/>
</dbReference>
<reference evidence="2" key="3">
    <citation type="submission" date="2015-06" db="UniProtKB">
        <authorList>
            <consortium name="EnsemblMetazoa"/>
        </authorList>
    </citation>
    <scope>IDENTIFICATION</scope>
</reference>
<reference evidence="1 3" key="2">
    <citation type="journal article" date="2013" name="Nature">
        <title>Insights into bilaterian evolution from three spiralian genomes.</title>
        <authorList>
            <person name="Simakov O."/>
            <person name="Marletaz F."/>
            <person name="Cho S.J."/>
            <person name="Edsinger-Gonzales E."/>
            <person name="Havlak P."/>
            <person name="Hellsten U."/>
            <person name="Kuo D.H."/>
            <person name="Larsson T."/>
            <person name="Lv J."/>
            <person name="Arendt D."/>
            <person name="Savage R."/>
            <person name="Osoegawa K."/>
            <person name="de Jong P."/>
            <person name="Grimwood J."/>
            <person name="Chapman J.A."/>
            <person name="Shapiro H."/>
            <person name="Aerts A."/>
            <person name="Otillar R.P."/>
            <person name="Terry A.Y."/>
            <person name="Boore J.L."/>
            <person name="Grigoriev I.V."/>
            <person name="Lindberg D.R."/>
            <person name="Seaver E.C."/>
            <person name="Weisblat D.A."/>
            <person name="Putnam N.H."/>
            <person name="Rokhsar D.S."/>
        </authorList>
    </citation>
    <scope>NUCLEOTIDE SEQUENCE</scope>
    <source>
        <strain evidence="1 3">I ESC-2004</strain>
    </source>
</reference>
<keyword evidence="3" id="KW-1185">Reference proteome</keyword>
<dbReference type="EMBL" id="KB309336">
    <property type="protein sequence ID" value="ELT94737.1"/>
    <property type="molecule type" value="Genomic_DNA"/>
</dbReference>
<dbReference type="STRING" id="283909.R7TMH8"/>
<name>R7TMH8_CAPTE</name>
<dbReference type="InterPro" id="IPR027267">
    <property type="entry name" value="AH/BAR_dom_sf"/>
</dbReference>
<evidence type="ECO:0000313" key="2">
    <source>
        <dbReference type="EnsemblMetazoa" id="CapteP226041"/>
    </source>
</evidence>